<evidence type="ECO:0000313" key="2">
    <source>
        <dbReference type="EMBL" id="KAH7968824.1"/>
    </source>
</evidence>
<comment type="caution">
    <text evidence="2">The sequence shown here is derived from an EMBL/GenBank/DDBJ whole genome shotgun (WGS) entry which is preliminary data.</text>
</comment>
<dbReference type="Proteomes" id="UP000821837">
    <property type="component" value="Unassembled WGS sequence"/>
</dbReference>
<sequence length="197" mass="21470">MESDVSSNTHSLAAKQSDGCEGSKPTIDSGSQRPSQKSVAFAEDHAANTRLSSGETDAQPQKVGSSGSRACTTNTIRKSPPSFTEASSTWTPVVLPAVLSSQATEVCKQLFHTCIIRAQRGTSKNRAIVAKGEHTYAKCDAELAQCAADAIKRKILVVNRKAEIYHKDTQRMKAEIKRNRRLLAQLNDMRHTTMAIR</sequence>
<feature type="compositionally biased region" description="Polar residues" evidence="1">
    <location>
        <begin position="1"/>
        <end position="11"/>
    </location>
</feature>
<dbReference type="EMBL" id="JABSTV010001248">
    <property type="protein sequence ID" value="KAH7968824.1"/>
    <property type="molecule type" value="Genomic_DNA"/>
</dbReference>
<organism evidence="2 3">
    <name type="scientific">Rhipicephalus sanguineus</name>
    <name type="common">Brown dog tick</name>
    <name type="synonym">Ixodes sanguineus</name>
    <dbReference type="NCBI Taxonomy" id="34632"/>
    <lineage>
        <taxon>Eukaryota</taxon>
        <taxon>Metazoa</taxon>
        <taxon>Ecdysozoa</taxon>
        <taxon>Arthropoda</taxon>
        <taxon>Chelicerata</taxon>
        <taxon>Arachnida</taxon>
        <taxon>Acari</taxon>
        <taxon>Parasitiformes</taxon>
        <taxon>Ixodida</taxon>
        <taxon>Ixodoidea</taxon>
        <taxon>Ixodidae</taxon>
        <taxon>Rhipicephalinae</taxon>
        <taxon>Rhipicephalus</taxon>
        <taxon>Rhipicephalus</taxon>
    </lineage>
</organism>
<protein>
    <submittedName>
        <fullName evidence="2">Uncharacterized protein</fullName>
    </submittedName>
</protein>
<reference evidence="2" key="2">
    <citation type="submission" date="2021-09" db="EMBL/GenBank/DDBJ databases">
        <authorList>
            <person name="Jia N."/>
            <person name="Wang J."/>
            <person name="Shi W."/>
            <person name="Du L."/>
            <person name="Sun Y."/>
            <person name="Zhan W."/>
            <person name="Jiang J."/>
            <person name="Wang Q."/>
            <person name="Zhang B."/>
            <person name="Ji P."/>
            <person name="Sakyi L.B."/>
            <person name="Cui X."/>
            <person name="Yuan T."/>
            <person name="Jiang B."/>
            <person name="Yang W."/>
            <person name="Lam T.T.-Y."/>
            <person name="Chang Q."/>
            <person name="Ding S."/>
            <person name="Wang X."/>
            <person name="Zhu J."/>
            <person name="Ruan X."/>
            <person name="Zhao L."/>
            <person name="Wei J."/>
            <person name="Que T."/>
            <person name="Du C."/>
            <person name="Cheng J."/>
            <person name="Dai P."/>
            <person name="Han X."/>
            <person name="Huang E."/>
            <person name="Gao Y."/>
            <person name="Liu J."/>
            <person name="Shao H."/>
            <person name="Ye R."/>
            <person name="Li L."/>
            <person name="Wei W."/>
            <person name="Wang X."/>
            <person name="Wang C."/>
            <person name="Huo Q."/>
            <person name="Li W."/>
            <person name="Guo W."/>
            <person name="Chen H."/>
            <person name="Chen S."/>
            <person name="Zhou L."/>
            <person name="Zhou L."/>
            <person name="Ni X."/>
            <person name="Tian J."/>
            <person name="Zhou Y."/>
            <person name="Sheng Y."/>
            <person name="Liu T."/>
            <person name="Pan Y."/>
            <person name="Xia L."/>
            <person name="Li J."/>
            <person name="Zhao F."/>
            <person name="Cao W."/>
        </authorList>
    </citation>
    <scope>NUCLEOTIDE SEQUENCE</scope>
    <source>
        <strain evidence="2">Rsan-2018</strain>
        <tissue evidence="2">Larvae</tissue>
    </source>
</reference>
<feature type="region of interest" description="Disordered" evidence="1">
    <location>
        <begin position="1"/>
        <end position="87"/>
    </location>
</feature>
<proteinExistence type="predicted"/>
<gene>
    <name evidence="2" type="ORF">HPB52_011639</name>
</gene>
<name>A0A9D4Q6A8_RHISA</name>
<evidence type="ECO:0000256" key="1">
    <source>
        <dbReference type="SAM" id="MobiDB-lite"/>
    </source>
</evidence>
<accession>A0A9D4Q6A8</accession>
<evidence type="ECO:0000313" key="3">
    <source>
        <dbReference type="Proteomes" id="UP000821837"/>
    </source>
</evidence>
<reference evidence="2" key="1">
    <citation type="journal article" date="2020" name="Cell">
        <title>Large-Scale Comparative Analyses of Tick Genomes Elucidate Their Genetic Diversity and Vector Capacities.</title>
        <authorList>
            <consortium name="Tick Genome and Microbiome Consortium (TIGMIC)"/>
            <person name="Jia N."/>
            <person name="Wang J."/>
            <person name="Shi W."/>
            <person name="Du L."/>
            <person name="Sun Y."/>
            <person name="Zhan W."/>
            <person name="Jiang J.F."/>
            <person name="Wang Q."/>
            <person name="Zhang B."/>
            <person name="Ji P."/>
            <person name="Bell-Sakyi L."/>
            <person name="Cui X.M."/>
            <person name="Yuan T.T."/>
            <person name="Jiang B.G."/>
            <person name="Yang W.F."/>
            <person name="Lam T.T."/>
            <person name="Chang Q.C."/>
            <person name="Ding S.J."/>
            <person name="Wang X.J."/>
            <person name="Zhu J.G."/>
            <person name="Ruan X.D."/>
            <person name="Zhao L."/>
            <person name="Wei J.T."/>
            <person name="Ye R.Z."/>
            <person name="Que T.C."/>
            <person name="Du C.H."/>
            <person name="Zhou Y.H."/>
            <person name="Cheng J.X."/>
            <person name="Dai P.F."/>
            <person name="Guo W.B."/>
            <person name="Han X.H."/>
            <person name="Huang E.J."/>
            <person name="Li L.F."/>
            <person name="Wei W."/>
            <person name="Gao Y.C."/>
            <person name="Liu J.Z."/>
            <person name="Shao H.Z."/>
            <person name="Wang X."/>
            <person name="Wang C.C."/>
            <person name="Yang T.C."/>
            <person name="Huo Q.B."/>
            <person name="Li W."/>
            <person name="Chen H.Y."/>
            <person name="Chen S.E."/>
            <person name="Zhou L.G."/>
            <person name="Ni X.B."/>
            <person name="Tian J.H."/>
            <person name="Sheng Y."/>
            <person name="Liu T."/>
            <person name="Pan Y.S."/>
            <person name="Xia L.Y."/>
            <person name="Li J."/>
            <person name="Zhao F."/>
            <person name="Cao W.C."/>
        </authorList>
    </citation>
    <scope>NUCLEOTIDE SEQUENCE</scope>
    <source>
        <strain evidence="2">Rsan-2018</strain>
    </source>
</reference>
<feature type="compositionally biased region" description="Polar residues" evidence="1">
    <location>
        <begin position="26"/>
        <end position="38"/>
    </location>
</feature>
<feature type="compositionally biased region" description="Polar residues" evidence="1">
    <location>
        <begin position="49"/>
        <end position="87"/>
    </location>
</feature>
<keyword evidence="3" id="KW-1185">Reference proteome</keyword>
<dbReference type="AlphaFoldDB" id="A0A9D4Q6A8"/>